<reference evidence="1 2" key="1">
    <citation type="submission" date="2016-07" db="EMBL/GenBank/DDBJ databases">
        <title>Multiple horizontal gene transfer events from other fungi enriched the ability of initially mycotrophic Trichoderma (Ascomycota) to feed on dead plant biomass.</title>
        <authorList>
            <consortium name="DOE Joint Genome Institute"/>
            <person name="Aerts A."/>
            <person name="Atanasova L."/>
            <person name="Chenthamara K."/>
            <person name="Zhang J."/>
            <person name="Grujic M."/>
            <person name="Henrissat B."/>
            <person name="Kuo A."/>
            <person name="Salamov A."/>
            <person name="Lipzen A."/>
            <person name="Labutti K."/>
            <person name="Barry K."/>
            <person name="Miao Y."/>
            <person name="Rahimi M.J."/>
            <person name="Shen Q."/>
            <person name="Grigoriev I.V."/>
            <person name="Kubicek C.P."/>
            <person name="Druzhinina I.S."/>
        </authorList>
    </citation>
    <scope>NUCLEOTIDE SEQUENCE [LARGE SCALE GENOMIC DNA]</scope>
    <source>
        <strain evidence="1 2">ATCC 18648</strain>
    </source>
</reference>
<accession>A0A2T4BQX7</accession>
<dbReference type="Proteomes" id="UP000240760">
    <property type="component" value="Unassembled WGS sequence"/>
</dbReference>
<gene>
    <name evidence="1" type="ORF">M440DRAFT_1343490</name>
</gene>
<organism evidence="1 2">
    <name type="scientific">Trichoderma longibrachiatum ATCC 18648</name>
    <dbReference type="NCBI Taxonomy" id="983965"/>
    <lineage>
        <taxon>Eukaryota</taxon>
        <taxon>Fungi</taxon>
        <taxon>Dikarya</taxon>
        <taxon>Ascomycota</taxon>
        <taxon>Pezizomycotina</taxon>
        <taxon>Sordariomycetes</taxon>
        <taxon>Hypocreomycetidae</taxon>
        <taxon>Hypocreales</taxon>
        <taxon>Hypocreaceae</taxon>
        <taxon>Trichoderma</taxon>
    </lineage>
</organism>
<name>A0A2T4BQX7_TRILO</name>
<dbReference type="EMBL" id="KZ679146">
    <property type="protein sequence ID" value="PTB71723.1"/>
    <property type="molecule type" value="Genomic_DNA"/>
</dbReference>
<evidence type="ECO:0000313" key="1">
    <source>
        <dbReference type="EMBL" id="PTB71723.1"/>
    </source>
</evidence>
<dbReference type="AlphaFoldDB" id="A0A2T4BQX7"/>
<protein>
    <submittedName>
        <fullName evidence="1">Uncharacterized protein</fullName>
    </submittedName>
</protein>
<evidence type="ECO:0000313" key="2">
    <source>
        <dbReference type="Proteomes" id="UP000240760"/>
    </source>
</evidence>
<proteinExistence type="predicted"/>
<sequence length="96" mass="10934">QCLLSLTYSSVDIIYPSLLDTKLGAHANTRFRCDVILCLGFTIASTTLNRTIQKEVQYESLYWERDIALNEMRRISSTLAGLVSTFHMGMCVWQPL</sequence>
<keyword evidence="2" id="KW-1185">Reference proteome</keyword>
<dbReference type="OrthoDB" id="4895549at2759"/>
<feature type="non-terminal residue" evidence="1">
    <location>
        <position position="1"/>
    </location>
</feature>